<comment type="caution">
    <text evidence="1">The sequence shown here is derived from an EMBL/GenBank/DDBJ whole genome shotgun (WGS) entry which is preliminary data.</text>
</comment>
<organism evidence="1 2">
    <name type="scientific">[Pantoea] beijingensis</name>
    <dbReference type="NCBI Taxonomy" id="1324864"/>
    <lineage>
        <taxon>Bacteria</taxon>
        <taxon>Pseudomonadati</taxon>
        <taxon>Pseudomonadota</taxon>
        <taxon>Gammaproteobacteria</taxon>
        <taxon>Enterobacterales</taxon>
        <taxon>Erwiniaceae</taxon>
        <taxon>Erwinia</taxon>
    </lineage>
</organism>
<name>A0A443II42_9GAMM</name>
<accession>A0A443II42</accession>
<reference evidence="1 2" key="1">
    <citation type="submission" date="2014-04" db="EMBL/GenBank/DDBJ databases">
        <title>Draft genome sequence of Pantoea beijingensis strain LMG 27579, an emerging pathogen to Pleurotus eryngii with potential industrial application.</title>
        <authorList>
            <person name="Xu F."/>
            <person name="Liu Y."/>
            <person name="Wang S."/>
            <person name="Yin Y."/>
            <person name="Ma Y."/>
            <person name="Zhao S."/>
            <person name="Rong C."/>
        </authorList>
    </citation>
    <scope>NUCLEOTIDE SEQUENCE [LARGE SCALE GENOMIC DNA]</scope>
    <source>
        <strain evidence="1 2">LMG 27579</strain>
    </source>
</reference>
<dbReference type="Proteomes" id="UP000288794">
    <property type="component" value="Unassembled WGS sequence"/>
</dbReference>
<dbReference type="AlphaFoldDB" id="A0A443II42"/>
<sequence length="165" mass="18441">MTTRLARLQDAENIADLLIANSADNGGELYGNYSVEVVAEWIERATPTLVALDEGRVIGVLFTAEKARVKAKPVVEMLKVWPGDADAYLYGPVCIDVDARGQTDQQQKRVFTELYRELKQQFPTREGLLFINTENTRSIAAHQRLGMTRVADFTCEGTQFVVMTV</sequence>
<proteinExistence type="predicted"/>
<dbReference type="SUPFAM" id="SSF55729">
    <property type="entry name" value="Acyl-CoA N-acyltransferases (Nat)"/>
    <property type="match status" value="1"/>
</dbReference>
<gene>
    <name evidence="1" type="ORF">ED28_01495</name>
</gene>
<dbReference type="InterPro" id="IPR016181">
    <property type="entry name" value="Acyl_CoA_acyltransferase"/>
</dbReference>
<evidence type="ECO:0000313" key="1">
    <source>
        <dbReference type="EMBL" id="RWR03689.1"/>
    </source>
</evidence>
<protein>
    <recommendedName>
        <fullName evidence="3">N-acetyltransferase</fullName>
    </recommendedName>
</protein>
<dbReference type="EMBL" id="JMEE01000001">
    <property type="protein sequence ID" value="RWR03689.1"/>
    <property type="molecule type" value="Genomic_DNA"/>
</dbReference>
<evidence type="ECO:0000313" key="2">
    <source>
        <dbReference type="Proteomes" id="UP000288794"/>
    </source>
</evidence>
<keyword evidence="2" id="KW-1185">Reference proteome</keyword>
<dbReference type="Gene3D" id="3.40.630.30">
    <property type="match status" value="1"/>
</dbReference>
<evidence type="ECO:0008006" key="3">
    <source>
        <dbReference type="Google" id="ProtNLM"/>
    </source>
</evidence>